<evidence type="ECO:0000313" key="1">
    <source>
        <dbReference type="EMBL" id="PTQ66366.1"/>
    </source>
</evidence>
<sequence length="177" mass="19857">AARREKVDDFYAARTVNTTALPWSNFAPPFSSVTVFMANWDGSWPFSSSAMSPWLCYMKSSGGMAHCAGWRDAPDRPPPAKRNFVRFRKQGPLRPCPGLSGTPVTQHMLRPTLILQNGNTKDASGVTGALFPQAAFHREPKDRDERTRCRRTPFVTLRDFRLASQTVTGISLRKPWT</sequence>
<dbReference type="EMBL" id="QAOH01000029">
    <property type="protein sequence ID" value="PTQ66366.1"/>
    <property type="molecule type" value="Genomic_DNA"/>
</dbReference>
<comment type="caution">
    <text evidence="1">The sequence shown here is derived from an EMBL/GenBank/DDBJ whole genome shotgun (WGS) entry which is preliminary data.</text>
</comment>
<feature type="non-terminal residue" evidence="1">
    <location>
        <position position="1"/>
    </location>
</feature>
<keyword evidence="2" id="KW-1185">Reference proteome</keyword>
<organism evidence="1 2">
    <name type="scientific">Celeribacter persicus</name>
    <dbReference type="NCBI Taxonomy" id="1651082"/>
    <lineage>
        <taxon>Bacteria</taxon>
        <taxon>Pseudomonadati</taxon>
        <taxon>Pseudomonadota</taxon>
        <taxon>Alphaproteobacteria</taxon>
        <taxon>Rhodobacterales</taxon>
        <taxon>Roseobacteraceae</taxon>
        <taxon>Celeribacter</taxon>
    </lineage>
</organism>
<reference evidence="1 2" key="1">
    <citation type="submission" date="2018-04" db="EMBL/GenBank/DDBJ databases">
        <title>Genomic Encyclopedia of Archaeal and Bacterial Type Strains, Phase II (KMG-II): from individual species to whole genera.</title>
        <authorList>
            <person name="Goeker M."/>
        </authorList>
    </citation>
    <scope>NUCLEOTIDE SEQUENCE [LARGE SCALE GENOMIC DNA]</scope>
    <source>
        <strain evidence="1 2">DSM 100434</strain>
    </source>
</reference>
<name>A0A2T5H475_9RHOB</name>
<gene>
    <name evidence="1" type="ORF">C8N42_12920</name>
</gene>
<accession>A0A2T5H475</accession>
<dbReference type="AlphaFoldDB" id="A0A2T5H475"/>
<evidence type="ECO:0000313" key="2">
    <source>
        <dbReference type="Proteomes" id="UP000244077"/>
    </source>
</evidence>
<proteinExistence type="predicted"/>
<dbReference type="Proteomes" id="UP000244077">
    <property type="component" value="Unassembled WGS sequence"/>
</dbReference>
<protein>
    <submittedName>
        <fullName evidence="1">Uncharacterized protein</fullName>
    </submittedName>
</protein>